<evidence type="ECO:0000313" key="3">
    <source>
        <dbReference type="EMBL" id="RQH00919.1"/>
    </source>
</evidence>
<sequence length="373" mass="38681">MVVLLAGIVPAVAAAGDAGSDTDVTFDRNVWAAWDGETVPVEMEIDGDDRITLVVAEDHAPENEAFEAEVTVEDANENGTATVLLDTGALGVDSVDDAIRPGPGTELSDRSQTDLDDSLAVGVYDVTAFVDGEQAALSTLDVVESETPDEPEDEDEPTNDSVLEHSLWEVDRGESVTIDIPLADADSAAILLTGRTVGTYYDAKATAKDANGNGTATVVVETAGLGDDPIDDVLEAGDGTELTETEQLVLDRDYPPGYDDWFYQFEVRDPDDEPVDDVSLVLWEDGDESTDGTDDGAGDAENNDDTKSGGDGDGTRSDAADADGSETDGDADTEDDAGGNVADDLPGFGAIVTLVGIAALALGFAGRAGASQH</sequence>
<evidence type="ECO:0000256" key="1">
    <source>
        <dbReference type="SAM" id="MobiDB-lite"/>
    </source>
</evidence>
<feature type="region of interest" description="Disordered" evidence="1">
    <location>
        <begin position="285"/>
        <end position="345"/>
    </location>
</feature>
<comment type="caution">
    <text evidence="3">The sequence shown here is derived from an EMBL/GenBank/DDBJ whole genome shotgun (WGS) entry which is preliminary data.</text>
</comment>
<evidence type="ECO:0000313" key="4">
    <source>
        <dbReference type="Proteomes" id="UP000281431"/>
    </source>
</evidence>
<keyword evidence="2" id="KW-0812">Transmembrane</keyword>
<evidence type="ECO:0008006" key="5">
    <source>
        <dbReference type="Google" id="ProtNLM"/>
    </source>
</evidence>
<feature type="compositionally biased region" description="Acidic residues" evidence="1">
    <location>
        <begin position="320"/>
        <end position="337"/>
    </location>
</feature>
<dbReference type="EMBL" id="REFZ01000005">
    <property type="protein sequence ID" value="RQH00919.1"/>
    <property type="molecule type" value="Genomic_DNA"/>
</dbReference>
<organism evidence="3 4">
    <name type="scientific">Natrarchaeobius chitinivorans</name>
    <dbReference type="NCBI Taxonomy" id="1679083"/>
    <lineage>
        <taxon>Archaea</taxon>
        <taxon>Methanobacteriati</taxon>
        <taxon>Methanobacteriota</taxon>
        <taxon>Stenosarchaea group</taxon>
        <taxon>Halobacteria</taxon>
        <taxon>Halobacteriales</taxon>
        <taxon>Natrialbaceae</taxon>
        <taxon>Natrarchaeobius</taxon>
    </lineage>
</organism>
<reference evidence="3 4" key="1">
    <citation type="submission" date="2018-10" db="EMBL/GenBank/DDBJ databases">
        <title>Natrarchaeobius chitinivorans gen. nov., sp. nov., and Natrarchaeobius haloalkaliphilus sp. nov., alkaliphilic, chitin-utilizing haloarchaea from hypersaline alkaline lakes.</title>
        <authorList>
            <person name="Sorokin D.Y."/>
            <person name="Elcheninov A.G."/>
            <person name="Kostrikina N.A."/>
            <person name="Bale N.J."/>
            <person name="Sinninghe Damste J.S."/>
            <person name="Khijniak T.V."/>
            <person name="Kublanov I.V."/>
            <person name="Toshchakov S.V."/>
        </authorList>
    </citation>
    <scope>NUCLEOTIDE SEQUENCE [LARGE SCALE GENOMIC DNA]</scope>
    <source>
        <strain evidence="3 4">AArcht7</strain>
    </source>
</reference>
<keyword evidence="2" id="KW-0472">Membrane</keyword>
<protein>
    <recommendedName>
        <fullName evidence="5">PGF-CTERM sorting domain-containing protein</fullName>
    </recommendedName>
</protein>
<name>A0A3N6MAV6_NATCH</name>
<proteinExistence type="predicted"/>
<keyword evidence="2" id="KW-1133">Transmembrane helix</keyword>
<dbReference type="AlphaFoldDB" id="A0A3N6MAV6"/>
<accession>A0A3N6MAV6</accession>
<evidence type="ECO:0000256" key="2">
    <source>
        <dbReference type="SAM" id="Phobius"/>
    </source>
</evidence>
<keyword evidence="4" id="KW-1185">Reference proteome</keyword>
<feature type="compositionally biased region" description="Acidic residues" evidence="1">
    <location>
        <begin position="285"/>
        <end position="303"/>
    </location>
</feature>
<feature type="transmembrane region" description="Helical" evidence="2">
    <location>
        <begin position="345"/>
        <end position="365"/>
    </location>
</feature>
<dbReference type="Proteomes" id="UP000281431">
    <property type="component" value="Unassembled WGS sequence"/>
</dbReference>
<feature type="compositionally biased region" description="Basic and acidic residues" evidence="1">
    <location>
        <begin position="304"/>
        <end position="319"/>
    </location>
</feature>
<gene>
    <name evidence="3" type="ORF">EA472_09870</name>
</gene>